<evidence type="ECO:0000313" key="3">
    <source>
        <dbReference type="Proteomes" id="UP000265520"/>
    </source>
</evidence>
<protein>
    <submittedName>
        <fullName evidence="2">Uncharacterized protein</fullName>
    </submittedName>
</protein>
<keyword evidence="3" id="KW-1185">Reference proteome</keyword>
<accession>A0A392UBG0</accession>
<proteinExistence type="predicted"/>
<evidence type="ECO:0000313" key="2">
    <source>
        <dbReference type="EMBL" id="MCI70869.1"/>
    </source>
</evidence>
<sequence length="24" mass="2725">MHVKFDGKEPDKVSELVEGISDHQ</sequence>
<feature type="non-terminal residue" evidence="2">
    <location>
        <position position="24"/>
    </location>
</feature>
<name>A0A392UBG0_9FABA</name>
<dbReference type="EMBL" id="LXQA010784585">
    <property type="protein sequence ID" value="MCI70869.1"/>
    <property type="molecule type" value="Genomic_DNA"/>
</dbReference>
<dbReference type="AlphaFoldDB" id="A0A392UBG0"/>
<organism evidence="2 3">
    <name type="scientific">Trifolium medium</name>
    <dbReference type="NCBI Taxonomy" id="97028"/>
    <lineage>
        <taxon>Eukaryota</taxon>
        <taxon>Viridiplantae</taxon>
        <taxon>Streptophyta</taxon>
        <taxon>Embryophyta</taxon>
        <taxon>Tracheophyta</taxon>
        <taxon>Spermatophyta</taxon>
        <taxon>Magnoliopsida</taxon>
        <taxon>eudicotyledons</taxon>
        <taxon>Gunneridae</taxon>
        <taxon>Pentapetalae</taxon>
        <taxon>rosids</taxon>
        <taxon>fabids</taxon>
        <taxon>Fabales</taxon>
        <taxon>Fabaceae</taxon>
        <taxon>Papilionoideae</taxon>
        <taxon>50 kb inversion clade</taxon>
        <taxon>NPAAA clade</taxon>
        <taxon>Hologalegina</taxon>
        <taxon>IRL clade</taxon>
        <taxon>Trifolieae</taxon>
        <taxon>Trifolium</taxon>
    </lineage>
</organism>
<dbReference type="Proteomes" id="UP000265520">
    <property type="component" value="Unassembled WGS sequence"/>
</dbReference>
<comment type="caution">
    <text evidence="2">The sequence shown here is derived from an EMBL/GenBank/DDBJ whole genome shotgun (WGS) entry which is preliminary data.</text>
</comment>
<reference evidence="2 3" key="1">
    <citation type="journal article" date="2018" name="Front. Plant Sci.">
        <title>Red Clover (Trifolium pratense) and Zigzag Clover (T. medium) - A Picture of Genomic Similarities and Differences.</title>
        <authorList>
            <person name="Dluhosova J."/>
            <person name="Istvanek J."/>
            <person name="Nedelnik J."/>
            <person name="Repkova J."/>
        </authorList>
    </citation>
    <scope>NUCLEOTIDE SEQUENCE [LARGE SCALE GENOMIC DNA]</scope>
    <source>
        <strain evidence="3">cv. 10/8</strain>
        <tissue evidence="2">Leaf</tissue>
    </source>
</reference>
<feature type="region of interest" description="Disordered" evidence="1">
    <location>
        <begin position="1"/>
        <end position="24"/>
    </location>
</feature>
<evidence type="ECO:0000256" key="1">
    <source>
        <dbReference type="SAM" id="MobiDB-lite"/>
    </source>
</evidence>